<protein>
    <recommendedName>
        <fullName evidence="4">Dockerin domain-containing protein</fullName>
    </recommendedName>
</protein>
<evidence type="ECO:0000313" key="2">
    <source>
        <dbReference type="EMBL" id="SFW48124.1"/>
    </source>
</evidence>
<evidence type="ECO:0008006" key="4">
    <source>
        <dbReference type="Google" id="ProtNLM"/>
    </source>
</evidence>
<evidence type="ECO:0000313" key="3">
    <source>
        <dbReference type="Proteomes" id="UP000183461"/>
    </source>
</evidence>
<organism evidence="2 3">
    <name type="scientific">Ruminococcus flavefaciens</name>
    <dbReference type="NCBI Taxonomy" id="1265"/>
    <lineage>
        <taxon>Bacteria</taxon>
        <taxon>Bacillati</taxon>
        <taxon>Bacillota</taxon>
        <taxon>Clostridia</taxon>
        <taxon>Eubacteriales</taxon>
        <taxon>Oscillospiraceae</taxon>
        <taxon>Ruminococcus</taxon>
    </lineage>
</organism>
<sequence length="371" mass="41115">MKKRLLSAVLAAALSMTALTAVPTAVTAETAPETAASEETAQTKNYWIFYKNIDTSEIDTIVSQKTHDYQYSLYDTVSDQREIEKMVTDYYKRIRLDMLKEAFAEKSAEILSELGVEPSAAWCSQFTPSIVCSLTDEQYQKALNSDIITEINLYTPPDLQPVTDIADALEKKEEILNAYTRSTDGKSLCDDYVKFDVVLNAGKDNRTDYLVVYGLKSKDDISKVKSQLDRKHFWENPTMELYSGVSLYDIAKSQGNRITPVIFVEDEALGWAFPVSVKEYSEQVGFDVSPYIISLGDGNGDYKIDAVDASEALSLYSKVQTDNGGAYTADQLKHLDVDKDGAVNALDASAILSYYAFTATGGEASLPDFLK</sequence>
<dbReference type="InterPro" id="IPR002105">
    <property type="entry name" value="Dockerin_1_rpt"/>
</dbReference>
<dbReference type="RefSeq" id="WP_072301016.1">
    <property type="nucleotide sequence ID" value="NZ_FPIP01000009.1"/>
</dbReference>
<gene>
    <name evidence="2" type="ORF">SAMN02910280_2830</name>
</gene>
<dbReference type="GO" id="GO:0004553">
    <property type="term" value="F:hydrolase activity, hydrolyzing O-glycosyl compounds"/>
    <property type="evidence" value="ECO:0007669"/>
    <property type="project" value="InterPro"/>
</dbReference>
<dbReference type="GO" id="GO:0000272">
    <property type="term" value="P:polysaccharide catabolic process"/>
    <property type="evidence" value="ECO:0007669"/>
    <property type="project" value="InterPro"/>
</dbReference>
<proteinExistence type="predicted"/>
<accession>A0A1K1PKI8</accession>
<evidence type="ECO:0000256" key="1">
    <source>
        <dbReference type="SAM" id="SignalP"/>
    </source>
</evidence>
<dbReference type="Proteomes" id="UP000183461">
    <property type="component" value="Unassembled WGS sequence"/>
</dbReference>
<dbReference type="InterPro" id="IPR036439">
    <property type="entry name" value="Dockerin_dom_sf"/>
</dbReference>
<feature type="chain" id="PRO_5039581738" description="Dockerin domain-containing protein" evidence="1">
    <location>
        <begin position="21"/>
        <end position="371"/>
    </location>
</feature>
<name>A0A1K1PKI8_RUMFL</name>
<dbReference type="Gene3D" id="1.10.1330.10">
    <property type="entry name" value="Dockerin domain"/>
    <property type="match status" value="2"/>
</dbReference>
<dbReference type="AlphaFoldDB" id="A0A1K1PKI8"/>
<feature type="signal peptide" evidence="1">
    <location>
        <begin position="1"/>
        <end position="20"/>
    </location>
</feature>
<keyword evidence="1" id="KW-0732">Signal</keyword>
<dbReference type="SUPFAM" id="SSF63446">
    <property type="entry name" value="Type I dockerin domain"/>
    <property type="match status" value="1"/>
</dbReference>
<dbReference type="EMBL" id="FPIP01000009">
    <property type="protein sequence ID" value="SFW48124.1"/>
    <property type="molecule type" value="Genomic_DNA"/>
</dbReference>
<dbReference type="Pfam" id="PF00404">
    <property type="entry name" value="Dockerin_1"/>
    <property type="match status" value="1"/>
</dbReference>
<reference evidence="2 3" key="1">
    <citation type="submission" date="2016-11" db="EMBL/GenBank/DDBJ databases">
        <authorList>
            <person name="Jaros S."/>
            <person name="Januszkiewicz K."/>
            <person name="Wedrychowicz H."/>
        </authorList>
    </citation>
    <scope>NUCLEOTIDE SEQUENCE [LARGE SCALE GENOMIC DNA]</scope>
    <source>
        <strain evidence="2 3">YL228</strain>
    </source>
</reference>